<dbReference type="Gene3D" id="3.40.640.10">
    <property type="entry name" value="Type I PLP-dependent aspartate aminotransferase-like (Major domain)"/>
    <property type="match status" value="1"/>
</dbReference>
<evidence type="ECO:0000256" key="4">
    <source>
        <dbReference type="ARBA" id="ARBA00022679"/>
    </source>
</evidence>
<feature type="domain" description="Aminotransferase class I/classII large" evidence="6">
    <location>
        <begin position="33"/>
        <end position="255"/>
    </location>
</feature>
<dbReference type="InterPro" id="IPR050596">
    <property type="entry name" value="AspAT/PAT-like"/>
</dbReference>
<accession>A0A382V152</accession>
<dbReference type="PANTHER" id="PTHR46383">
    <property type="entry name" value="ASPARTATE AMINOTRANSFERASE"/>
    <property type="match status" value="1"/>
</dbReference>
<dbReference type="InterPro" id="IPR015424">
    <property type="entry name" value="PyrdxlP-dep_Trfase"/>
</dbReference>
<evidence type="ECO:0000256" key="1">
    <source>
        <dbReference type="ARBA" id="ARBA00001933"/>
    </source>
</evidence>
<protein>
    <recommendedName>
        <fullName evidence="6">Aminotransferase class I/classII large domain-containing protein</fullName>
    </recommendedName>
</protein>
<dbReference type="GO" id="GO:0008483">
    <property type="term" value="F:transaminase activity"/>
    <property type="evidence" value="ECO:0007669"/>
    <property type="project" value="UniProtKB-KW"/>
</dbReference>
<evidence type="ECO:0000256" key="5">
    <source>
        <dbReference type="ARBA" id="ARBA00022898"/>
    </source>
</evidence>
<evidence type="ECO:0000256" key="2">
    <source>
        <dbReference type="ARBA" id="ARBA00007441"/>
    </source>
</evidence>
<evidence type="ECO:0000313" key="7">
    <source>
        <dbReference type="EMBL" id="SVD40224.1"/>
    </source>
</evidence>
<dbReference type="AlphaFoldDB" id="A0A382V152"/>
<dbReference type="Pfam" id="PF00155">
    <property type="entry name" value="Aminotran_1_2"/>
    <property type="match status" value="1"/>
</dbReference>
<dbReference type="InterPro" id="IPR004839">
    <property type="entry name" value="Aminotransferase_I/II_large"/>
</dbReference>
<organism evidence="7">
    <name type="scientific">marine metagenome</name>
    <dbReference type="NCBI Taxonomy" id="408172"/>
    <lineage>
        <taxon>unclassified sequences</taxon>
        <taxon>metagenomes</taxon>
        <taxon>ecological metagenomes</taxon>
    </lineage>
</organism>
<dbReference type="PROSITE" id="PS00599">
    <property type="entry name" value="AA_TRANSFER_CLASS_2"/>
    <property type="match status" value="1"/>
</dbReference>
<dbReference type="InterPro" id="IPR015421">
    <property type="entry name" value="PyrdxlP-dep_Trfase_major"/>
</dbReference>
<dbReference type="InterPro" id="IPR001917">
    <property type="entry name" value="Aminotrans_II_pyridoxalP_BS"/>
</dbReference>
<keyword evidence="4" id="KW-0808">Transferase</keyword>
<dbReference type="SUPFAM" id="SSF53383">
    <property type="entry name" value="PLP-dependent transferases"/>
    <property type="match status" value="1"/>
</dbReference>
<keyword evidence="3" id="KW-0032">Aminotransferase</keyword>
<dbReference type="GO" id="GO:0030170">
    <property type="term" value="F:pyridoxal phosphate binding"/>
    <property type="evidence" value="ECO:0007669"/>
    <property type="project" value="InterPro"/>
</dbReference>
<evidence type="ECO:0000259" key="6">
    <source>
        <dbReference type="Pfam" id="PF00155"/>
    </source>
</evidence>
<name>A0A382V152_9ZZZZ</name>
<sequence length="256" mass="28349">MARRQAPRLDKVEPPATIAAGERARQLSRQGRDIIDLGQSSPHHVTPEHIIEAGVKALRDGLTNIESPRGLPEFREAMAEKLARHNGLDVNPGSDVLVTPGSKQGLYYSVNAFIGEGDEVLLIEPTWVSFRQQVQLSQGVPVAVPLSEEEEYAITYEGLRQHLTPQTKAMVINNPNNPTGRVYTLEELEAVAQVATENDLMVICDETYEYFIYGSNQHRTLATLPGMWERTLTSYTFTKSYSMAGWRLGCIVGPAA</sequence>
<dbReference type="GO" id="GO:0006520">
    <property type="term" value="P:amino acid metabolic process"/>
    <property type="evidence" value="ECO:0007669"/>
    <property type="project" value="InterPro"/>
</dbReference>
<dbReference type="PANTHER" id="PTHR46383:SF1">
    <property type="entry name" value="ASPARTATE AMINOTRANSFERASE"/>
    <property type="match status" value="1"/>
</dbReference>
<dbReference type="Gene3D" id="3.90.1150.10">
    <property type="entry name" value="Aspartate Aminotransferase, domain 1"/>
    <property type="match status" value="1"/>
</dbReference>
<proteinExistence type="inferred from homology"/>
<dbReference type="InterPro" id="IPR015422">
    <property type="entry name" value="PyrdxlP-dep_Trfase_small"/>
</dbReference>
<dbReference type="CDD" id="cd00609">
    <property type="entry name" value="AAT_like"/>
    <property type="match status" value="1"/>
</dbReference>
<comment type="similarity">
    <text evidence="2">Belongs to the class-I pyridoxal-phosphate-dependent aminotransferase family.</text>
</comment>
<keyword evidence="5" id="KW-0663">Pyridoxal phosphate</keyword>
<comment type="cofactor">
    <cofactor evidence="1">
        <name>pyridoxal 5'-phosphate</name>
        <dbReference type="ChEBI" id="CHEBI:597326"/>
    </cofactor>
</comment>
<gene>
    <name evidence="7" type="ORF">METZ01_LOCUS393078</name>
</gene>
<reference evidence="7" key="1">
    <citation type="submission" date="2018-05" db="EMBL/GenBank/DDBJ databases">
        <authorList>
            <person name="Lanie J.A."/>
            <person name="Ng W.-L."/>
            <person name="Kazmierczak K.M."/>
            <person name="Andrzejewski T.M."/>
            <person name="Davidsen T.M."/>
            <person name="Wayne K.J."/>
            <person name="Tettelin H."/>
            <person name="Glass J.I."/>
            <person name="Rusch D."/>
            <person name="Podicherti R."/>
            <person name="Tsui H.-C.T."/>
            <person name="Winkler M.E."/>
        </authorList>
    </citation>
    <scope>NUCLEOTIDE SEQUENCE</scope>
</reference>
<feature type="non-terminal residue" evidence="7">
    <location>
        <position position="256"/>
    </location>
</feature>
<dbReference type="EMBL" id="UINC01148381">
    <property type="protein sequence ID" value="SVD40224.1"/>
    <property type="molecule type" value="Genomic_DNA"/>
</dbReference>
<evidence type="ECO:0000256" key="3">
    <source>
        <dbReference type="ARBA" id="ARBA00022576"/>
    </source>
</evidence>